<dbReference type="Proteomes" id="UP000581135">
    <property type="component" value="Unassembled WGS sequence"/>
</dbReference>
<evidence type="ECO:0000313" key="4">
    <source>
        <dbReference type="Proteomes" id="UP000581135"/>
    </source>
</evidence>
<keyword evidence="1" id="KW-1133">Transmembrane helix</keyword>
<protein>
    <recommendedName>
        <fullName evidence="2">DUF4401 domain-containing protein</fullName>
    </recommendedName>
</protein>
<feature type="domain" description="DUF4401" evidence="2">
    <location>
        <begin position="34"/>
        <end position="343"/>
    </location>
</feature>
<dbReference type="InterPro" id="IPR025513">
    <property type="entry name" value="DUF4401"/>
</dbReference>
<evidence type="ECO:0000256" key="1">
    <source>
        <dbReference type="SAM" id="Phobius"/>
    </source>
</evidence>
<dbReference type="AlphaFoldDB" id="A0A839SU82"/>
<feature type="transmembrane region" description="Helical" evidence="1">
    <location>
        <begin position="236"/>
        <end position="254"/>
    </location>
</feature>
<feature type="transmembrane region" description="Helical" evidence="1">
    <location>
        <begin position="147"/>
        <end position="165"/>
    </location>
</feature>
<dbReference type="RefSeq" id="WP_183416103.1">
    <property type="nucleotide sequence ID" value="NZ_JACHXA010000003.1"/>
</dbReference>
<comment type="caution">
    <text evidence="3">The sequence shown here is derived from an EMBL/GenBank/DDBJ whole genome shotgun (WGS) entry which is preliminary data.</text>
</comment>
<dbReference type="EMBL" id="JACHXA010000003">
    <property type="protein sequence ID" value="MBB3065294.1"/>
    <property type="molecule type" value="Genomic_DNA"/>
</dbReference>
<sequence length="355" mass="38050">MINRSLLCQRFGLADAQVALLLDQTGNVRDDHLPWYMSLGLGVAAWFTALVLLGFSLALVIAFFDDDIDDMTLPALLLGSLFLSTGIALARNRVTAGFTGHFADALSAAGISLIVFAVAIELETYWAPTVIATAFAVATACWRSSQLLQGLAAALALFLLALWVHDASEAQLTPVLAVVILAMVCLLLFGTAKFDFRAGATVCLLLAGLFEMTAFFDGYLDYSPNGGNARFEDATRLFHYLAIAVPFAIAWRQVDEVQEKLLIVGMVATAGAVTGILPPAGSAVLPALVLAGISGSRGLAISGVVLEVYFIARYYYSLDLTLLEKSFIMMGTGTFLLIAWALFFNLLKDVRGLEE</sequence>
<feature type="transmembrane region" description="Helical" evidence="1">
    <location>
        <begin position="71"/>
        <end position="90"/>
    </location>
</feature>
<keyword evidence="4" id="KW-1185">Reference proteome</keyword>
<keyword evidence="1" id="KW-0812">Transmembrane</keyword>
<feature type="transmembrane region" description="Helical" evidence="1">
    <location>
        <begin position="287"/>
        <end position="315"/>
    </location>
</feature>
<feature type="transmembrane region" description="Helical" evidence="1">
    <location>
        <begin position="327"/>
        <end position="347"/>
    </location>
</feature>
<feature type="transmembrane region" description="Helical" evidence="1">
    <location>
        <begin position="102"/>
        <end position="119"/>
    </location>
</feature>
<gene>
    <name evidence="3" type="ORF">FHR98_001573</name>
</gene>
<dbReference type="Pfam" id="PF14351">
    <property type="entry name" value="DUF4401"/>
    <property type="match status" value="1"/>
</dbReference>
<organism evidence="3 4">
    <name type="scientific">Limibacillus halophilus</name>
    <dbReference type="NCBI Taxonomy" id="1579333"/>
    <lineage>
        <taxon>Bacteria</taxon>
        <taxon>Pseudomonadati</taxon>
        <taxon>Pseudomonadota</taxon>
        <taxon>Alphaproteobacteria</taxon>
        <taxon>Rhodospirillales</taxon>
        <taxon>Rhodovibrionaceae</taxon>
        <taxon>Limibacillus</taxon>
    </lineage>
</organism>
<reference evidence="3 4" key="1">
    <citation type="submission" date="2020-08" db="EMBL/GenBank/DDBJ databases">
        <title>Genomic Encyclopedia of Type Strains, Phase III (KMG-III): the genomes of soil and plant-associated and newly described type strains.</title>
        <authorList>
            <person name="Whitman W."/>
        </authorList>
    </citation>
    <scope>NUCLEOTIDE SEQUENCE [LARGE SCALE GENOMIC DNA]</scope>
    <source>
        <strain evidence="3 4">CECT 8803</strain>
    </source>
</reference>
<name>A0A839SU82_9PROT</name>
<proteinExistence type="predicted"/>
<keyword evidence="1" id="KW-0472">Membrane</keyword>
<feature type="transmembrane region" description="Helical" evidence="1">
    <location>
        <begin position="39"/>
        <end position="65"/>
    </location>
</feature>
<evidence type="ECO:0000313" key="3">
    <source>
        <dbReference type="EMBL" id="MBB3065294.1"/>
    </source>
</evidence>
<feature type="transmembrane region" description="Helical" evidence="1">
    <location>
        <begin position="125"/>
        <end position="142"/>
    </location>
</feature>
<accession>A0A839SU82</accession>
<feature type="transmembrane region" description="Helical" evidence="1">
    <location>
        <begin position="196"/>
        <end position="216"/>
    </location>
</feature>
<feature type="transmembrane region" description="Helical" evidence="1">
    <location>
        <begin position="261"/>
        <end position="281"/>
    </location>
</feature>
<feature type="transmembrane region" description="Helical" evidence="1">
    <location>
        <begin position="171"/>
        <end position="189"/>
    </location>
</feature>
<evidence type="ECO:0000259" key="2">
    <source>
        <dbReference type="Pfam" id="PF14351"/>
    </source>
</evidence>